<evidence type="ECO:0000313" key="3">
    <source>
        <dbReference type="EMBL" id="SNY50098.1"/>
    </source>
</evidence>
<dbReference type="EMBL" id="OBEA01000003">
    <property type="protein sequence ID" value="SNY50098.1"/>
    <property type="molecule type" value="Genomic_DNA"/>
</dbReference>
<dbReference type="Proteomes" id="UP000231702">
    <property type="component" value="Unassembled WGS sequence"/>
</dbReference>
<keyword evidence="5" id="KW-1185">Reference proteome</keyword>
<feature type="chain" id="PRO_5013148625" description="MetA-pathway of phenol degradation" evidence="1">
    <location>
        <begin position="20"/>
        <end position="243"/>
    </location>
</feature>
<evidence type="ECO:0000256" key="1">
    <source>
        <dbReference type="SAM" id="SignalP"/>
    </source>
</evidence>
<dbReference type="AlphaFoldDB" id="A0A285IQ26"/>
<accession>A0A285IQ26</accession>
<evidence type="ECO:0008006" key="6">
    <source>
        <dbReference type="Google" id="ProtNLM"/>
    </source>
</evidence>
<evidence type="ECO:0000313" key="2">
    <source>
        <dbReference type="EMBL" id="PJE31410.1"/>
    </source>
</evidence>
<sequence>MRPIVALLAASAFAQPAFADDTRFEAIAIYSQTEDGTDFTMGSFRMKLADGPAETTSGNERNAPTGLRLRFDALRSRYDTGYDATPGQGVEDGYRLLLSYGIPVNDAFTVTVTGGVVYRSLEVRPVTATSPADSDDTGAFLSMEAEYAAAAGTFQGIAEYESIGANYVAATYLMNVGDNLRIGPTANYAFNDDFERRALGASAVFNLTDTFEIKATVAKARQDVTGGSSSEFSYGEVQLLVNF</sequence>
<dbReference type="Proteomes" id="UP000231655">
    <property type="component" value="Unassembled WGS sequence"/>
</dbReference>
<name>A0A285IQ26_9RHOB</name>
<evidence type="ECO:0000313" key="5">
    <source>
        <dbReference type="Proteomes" id="UP000231702"/>
    </source>
</evidence>
<proteinExistence type="predicted"/>
<reference evidence="2 5" key="2">
    <citation type="journal article" date="2018" name="Int. J. Syst. Evol. Microbiol.">
        <title>Pseudooceanicola lipolyticus sp. nov., a marine alphaproteobacterium, reclassification of Oceanicola flagellatus as Pseudooceanicola flagellatus comb. nov. and emended description of the genus Pseudooceanicola.</title>
        <authorList>
            <person name="Huang M.-M."/>
            <person name="Guo L.-L."/>
            <person name="Wu Y.-H."/>
            <person name="Lai Q.-L."/>
            <person name="Shao Z.-Z."/>
            <person name="Wang C.-S."/>
            <person name="Wu M."/>
            <person name="Xu X.-W."/>
        </authorList>
    </citation>
    <scope>NUCLEOTIDE SEQUENCE [LARGE SCALE GENOMIC DNA]</scope>
    <source>
        <strain evidence="2 5">Ar-45</strain>
    </source>
</reference>
<dbReference type="RefSeq" id="WP_097145446.1">
    <property type="nucleotide sequence ID" value="NZ_OBEA01000003.1"/>
</dbReference>
<feature type="signal peptide" evidence="1">
    <location>
        <begin position="1"/>
        <end position="19"/>
    </location>
</feature>
<gene>
    <name evidence="2" type="ORF">CVM39_03385</name>
    <name evidence="3" type="ORF">SAMN06297129_1684</name>
</gene>
<protein>
    <recommendedName>
        <fullName evidence="6">MetA-pathway of phenol degradation</fullName>
    </recommendedName>
</protein>
<organism evidence="3 4">
    <name type="scientific">Pseudooceanicola antarcticus</name>
    <dbReference type="NCBI Taxonomy" id="1247613"/>
    <lineage>
        <taxon>Bacteria</taxon>
        <taxon>Pseudomonadati</taxon>
        <taxon>Pseudomonadota</taxon>
        <taxon>Alphaproteobacteria</taxon>
        <taxon>Rhodobacterales</taxon>
        <taxon>Paracoccaceae</taxon>
        <taxon>Pseudooceanicola</taxon>
    </lineage>
</organism>
<evidence type="ECO:0000313" key="4">
    <source>
        <dbReference type="Proteomes" id="UP000231655"/>
    </source>
</evidence>
<keyword evidence="1" id="KW-0732">Signal</keyword>
<reference evidence="3 4" key="1">
    <citation type="submission" date="2017-09" db="EMBL/GenBank/DDBJ databases">
        <authorList>
            <person name="Ehlers B."/>
            <person name="Leendertz F.H."/>
        </authorList>
    </citation>
    <scope>NUCLEOTIDE SEQUENCE [LARGE SCALE GENOMIC DNA]</scope>
    <source>
        <strain evidence="3 4">CGMCC 1.12662</strain>
    </source>
</reference>
<dbReference type="EMBL" id="PGTD01000009">
    <property type="protein sequence ID" value="PJE31410.1"/>
    <property type="molecule type" value="Genomic_DNA"/>
</dbReference>